<evidence type="ECO:0000313" key="2">
    <source>
        <dbReference type="EMBL" id="AVK76225.1"/>
    </source>
</evidence>
<gene>
    <name evidence="2" type="ORF">pneo_cds_618</name>
</gene>
<feature type="region of interest" description="Disordered" evidence="1">
    <location>
        <begin position="1"/>
        <end position="35"/>
    </location>
</feature>
<dbReference type="RefSeq" id="YP_009482228.1">
    <property type="nucleotide sequence ID" value="NC_037666.1"/>
</dbReference>
<evidence type="ECO:0000256" key="1">
    <source>
        <dbReference type="SAM" id="MobiDB-lite"/>
    </source>
</evidence>
<protein>
    <submittedName>
        <fullName evidence="2">Uncharacterized protein</fullName>
    </submittedName>
</protein>
<dbReference type="GeneID" id="36842230"/>
<sequence length="540" mass="57851">MDDDAQWNEGTDADDNMYVGGGAYGEPQGDLVGDDEQVYDMSAPRDQDGTVDDSGPIDTGDRDQAVRLFCARWSRLRAQLDPLTSAMRGIRTEQTVLKRDLAAYMERTGVRRAIVRDRSGDPTVVVRVDPKRPTTSMAPEVLTTAVYEHVTAHLVEACAEAAALRAKKQADKVAKANALAARKAARAAAAAARPAKRRRKRSDKSDADDAEPLGGATENQTPAASADEPETTVASSACDKEAEQKACADQGDDGPPLAEILGEAVVEATRVAQRRATADQVTLTVGIYDPDRDDESSMHVDEEAHLCDALVDQTTSGDISQTPSVGRSYRAWAAVDVPDEVRSWATRCVELDQVAAGLRDRMRPLETALESLTLDLAPTPEKAAGNSKRVQPSARALDAAEKRQRHAAFAPARDAVAHYLNEAGAGKRGVPVRFPDSDALYRLRESVRTRAGTVTRTDYRPLAAGAAAAAMAQVEVDPATPYSAEAALDLLDDAEFRNRLFEAVTGGVAHHREQGTVRTRAVSLVRVGGRAPREPASAPA</sequence>
<feature type="region of interest" description="Disordered" evidence="1">
    <location>
        <begin position="41"/>
        <end position="60"/>
    </location>
</feature>
<organism evidence="2">
    <name type="scientific">Pandoravirus neocaledonia</name>
    <dbReference type="NCBI Taxonomy" id="2107708"/>
    <lineage>
        <taxon>Viruses</taxon>
        <taxon>Pandoravirus</taxon>
    </lineage>
</organism>
<feature type="region of interest" description="Disordered" evidence="1">
    <location>
        <begin position="188"/>
        <end position="255"/>
    </location>
</feature>
<proteinExistence type="predicted"/>
<name>A0A2U7UCZ1_9VIRU</name>
<dbReference type="Pfam" id="PF19195">
    <property type="entry name" value="DUF5870"/>
    <property type="match status" value="1"/>
</dbReference>
<dbReference type="Proteomes" id="UP000249287">
    <property type="component" value="Segment"/>
</dbReference>
<feature type="compositionally biased region" description="Acidic residues" evidence="1">
    <location>
        <begin position="1"/>
        <end position="15"/>
    </location>
</feature>
<reference evidence="2" key="1">
    <citation type="journal article" date="2018" name="Nat. Commun.">
        <title>Diversity and evolution of the emerging Pandoraviridae family.</title>
        <authorList>
            <person name="Legendre M."/>
            <person name="Fabre E."/>
            <person name="Poirot O."/>
            <person name="Jeudy S."/>
            <person name="Lartigue A."/>
            <person name="Alempic J.M."/>
            <person name="Beucher L."/>
            <person name="Philippe N."/>
            <person name="Bertaux L."/>
            <person name="Christo-Foroux E."/>
            <person name="Labadie K."/>
            <person name="Coute Y."/>
            <person name="Abergel C."/>
            <person name="Claverie J.M."/>
        </authorList>
    </citation>
    <scope>NUCLEOTIDE SEQUENCE [LARGE SCALE GENOMIC DNA]</scope>
    <source>
        <strain evidence="2">Neocaledonia</strain>
    </source>
</reference>
<dbReference type="KEGG" id="vg:36842230"/>
<dbReference type="InterPro" id="IPR043806">
    <property type="entry name" value="DUF5870"/>
</dbReference>
<accession>A0A2U7UCZ1</accession>
<dbReference type="EMBL" id="MG011690">
    <property type="protein sequence ID" value="AVK76225.1"/>
    <property type="molecule type" value="Genomic_DNA"/>
</dbReference>